<dbReference type="EMBL" id="JBHSAF010000015">
    <property type="protein sequence ID" value="MFC3914883.1"/>
    <property type="molecule type" value="Genomic_DNA"/>
</dbReference>
<feature type="region of interest" description="Disordered" evidence="1">
    <location>
        <begin position="100"/>
        <end position="125"/>
    </location>
</feature>
<protein>
    <submittedName>
        <fullName evidence="2">DUF3301 domain-containing protein</fullName>
    </submittedName>
</protein>
<accession>A0ABV8CRX4</accession>
<dbReference type="Pfam" id="PF11743">
    <property type="entry name" value="DUF3301"/>
    <property type="match status" value="1"/>
</dbReference>
<comment type="caution">
    <text evidence="2">The sequence shown here is derived from an EMBL/GenBank/DDBJ whole genome shotgun (WGS) entry which is preliminary data.</text>
</comment>
<dbReference type="Proteomes" id="UP001595692">
    <property type="component" value="Unassembled WGS sequence"/>
</dbReference>
<keyword evidence="3" id="KW-1185">Reference proteome</keyword>
<sequence>MTVELCLALIASVMAEFWLRRRQSELAIRLINQYCERQHWQLLTVARHTDELLPLVLRLLFKRPSSFLFEFSVDQEQSLSGELLLQGLHSPLFRIANNPAAADTVEPQPGNNVIPFPQHRPHDRK</sequence>
<dbReference type="RefSeq" id="WP_377154347.1">
    <property type="nucleotide sequence ID" value="NZ_JBHSAF010000015.1"/>
</dbReference>
<evidence type="ECO:0000256" key="1">
    <source>
        <dbReference type="SAM" id="MobiDB-lite"/>
    </source>
</evidence>
<proteinExistence type="predicted"/>
<evidence type="ECO:0000313" key="3">
    <source>
        <dbReference type="Proteomes" id="UP001595692"/>
    </source>
</evidence>
<dbReference type="InterPro" id="IPR021732">
    <property type="entry name" value="DUF3301"/>
</dbReference>
<reference evidence="3" key="1">
    <citation type="journal article" date="2019" name="Int. J. Syst. Evol. Microbiol.">
        <title>The Global Catalogue of Microorganisms (GCM) 10K type strain sequencing project: providing services to taxonomists for standard genome sequencing and annotation.</title>
        <authorList>
            <consortium name="The Broad Institute Genomics Platform"/>
            <consortium name="The Broad Institute Genome Sequencing Center for Infectious Disease"/>
            <person name="Wu L."/>
            <person name="Ma J."/>
        </authorList>
    </citation>
    <scope>NUCLEOTIDE SEQUENCE [LARGE SCALE GENOMIC DNA]</scope>
    <source>
        <strain evidence="3">CCUG 54939</strain>
    </source>
</reference>
<organism evidence="2 3">
    <name type="scientific">Pseudaeromonas sharmana</name>
    <dbReference type="NCBI Taxonomy" id="328412"/>
    <lineage>
        <taxon>Bacteria</taxon>
        <taxon>Pseudomonadati</taxon>
        <taxon>Pseudomonadota</taxon>
        <taxon>Gammaproteobacteria</taxon>
        <taxon>Aeromonadales</taxon>
        <taxon>Aeromonadaceae</taxon>
        <taxon>Pseudaeromonas</taxon>
    </lineage>
</organism>
<gene>
    <name evidence="2" type="ORF">ACFOSS_15645</name>
</gene>
<name>A0ABV8CRX4_9GAMM</name>
<evidence type="ECO:0000313" key="2">
    <source>
        <dbReference type="EMBL" id="MFC3914883.1"/>
    </source>
</evidence>